<dbReference type="InterPro" id="IPR009057">
    <property type="entry name" value="Homeodomain-like_sf"/>
</dbReference>
<dbReference type="CDD" id="cd00009">
    <property type="entry name" value="AAA"/>
    <property type="match status" value="1"/>
</dbReference>
<dbReference type="InParanoid" id="A0A259U2L4"/>
<sequence>MDRRAVQERFGILGDSPALRGALDRIRQVAPVDITVLLEGESGVGKEVFATALHGLSQRRHKKFVVVNCGAIPEGLIESELFGSEKGAYTGSVERRIGFFEEAHDGTLFLDEIGEMPIQAQVRLLRVLETGEFSRVGSSTVQKTDARIVAATNKDLGKEVAEGRFREDLYYRLSPVIIQIPPLRHRPSDIGPLFEAFMRDIARRYDAPVPQIDPEARQLLLRYGWPGNVRELRNVAEQSVVLTQGRVLTPDALRPYLRGISAGAGTVPVKSTATPPPRSEPADTGEIGVLYRSILEMRAELREIRDLLTNGERAFDGPARQIAQTSGIPTTSPFGEDMDVAYDPPTPAITYEASDTDFEVEDDYGPAVTLPDSLDEALSQGLPLPTIEEAEMALLREALRRYDGNRRETADALGISERTLYRKVKDLDGDE</sequence>
<dbReference type="AlphaFoldDB" id="A0A259U2L4"/>
<evidence type="ECO:0000313" key="7">
    <source>
        <dbReference type="Proteomes" id="UP000216446"/>
    </source>
</evidence>
<evidence type="ECO:0000256" key="1">
    <source>
        <dbReference type="ARBA" id="ARBA00022741"/>
    </source>
</evidence>
<organism evidence="6 7">
    <name type="scientific">Rubricoccus marinus</name>
    <dbReference type="NCBI Taxonomy" id="716817"/>
    <lineage>
        <taxon>Bacteria</taxon>
        <taxon>Pseudomonadati</taxon>
        <taxon>Rhodothermota</taxon>
        <taxon>Rhodothermia</taxon>
        <taxon>Rhodothermales</taxon>
        <taxon>Rubricoccaceae</taxon>
        <taxon>Rubricoccus</taxon>
    </lineage>
</organism>
<dbReference type="FunFam" id="3.40.50.300:FF:000006">
    <property type="entry name" value="DNA-binding transcriptional regulator NtrC"/>
    <property type="match status" value="1"/>
</dbReference>
<dbReference type="GO" id="GO:0006355">
    <property type="term" value="P:regulation of DNA-templated transcription"/>
    <property type="evidence" value="ECO:0007669"/>
    <property type="project" value="InterPro"/>
</dbReference>
<dbReference type="SMART" id="SM00382">
    <property type="entry name" value="AAA"/>
    <property type="match status" value="1"/>
</dbReference>
<dbReference type="InterPro" id="IPR058031">
    <property type="entry name" value="AAA_lid_NorR"/>
</dbReference>
<dbReference type="PRINTS" id="PR01590">
    <property type="entry name" value="HTHFIS"/>
</dbReference>
<dbReference type="GO" id="GO:0043565">
    <property type="term" value="F:sequence-specific DNA binding"/>
    <property type="evidence" value="ECO:0007669"/>
    <property type="project" value="InterPro"/>
</dbReference>
<dbReference type="GO" id="GO:0005524">
    <property type="term" value="F:ATP binding"/>
    <property type="evidence" value="ECO:0007669"/>
    <property type="project" value="UniProtKB-KW"/>
</dbReference>
<evidence type="ECO:0000256" key="4">
    <source>
        <dbReference type="ARBA" id="ARBA00023163"/>
    </source>
</evidence>
<evidence type="ECO:0000259" key="5">
    <source>
        <dbReference type="PROSITE" id="PS50045"/>
    </source>
</evidence>
<dbReference type="InterPro" id="IPR003593">
    <property type="entry name" value="AAA+_ATPase"/>
</dbReference>
<keyword evidence="7" id="KW-1185">Reference proteome</keyword>
<proteinExistence type="predicted"/>
<dbReference type="SUPFAM" id="SSF46689">
    <property type="entry name" value="Homeodomain-like"/>
    <property type="match status" value="1"/>
</dbReference>
<dbReference type="PANTHER" id="PTHR32071:SF121">
    <property type="entry name" value="SIGMA L-DEPENDENT TRANSCRIPTIONAL REGULATOR YQIR-RELATED"/>
    <property type="match status" value="1"/>
</dbReference>
<dbReference type="PROSITE" id="PS00675">
    <property type="entry name" value="SIGMA54_INTERACT_1"/>
    <property type="match status" value="1"/>
</dbReference>
<dbReference type="InterPro" id="IPR025662">
    <property type="entry name" value="Sigma_54_int_dom_ATP-bd_1"/>
</dbReference>
<keyword evidence="2" id="KW-0067">ATP-binding</keyword>
<protein>
    <submittedName>
        <fullName evidence="6">Sigma-54-dependent Fis family transcriptional regulator</fullName>
    </submittedName>
</protein>
<dbReference type="OrthoDB" id="9782110at2"/>
<dbReference type="PROSITE" id="PS50045">
    <property type="entry name" value="SIGMA54_INTERACT_4"/>
    <property type="match status" value="1"/>
</dbReference>
<dbReference type="Gene3D" id="3.40.50.300">
    <property type="entry name" value="P-loop containing nucleotide triphosphate hydrolases"/>
    <property type="match status" value="1"/>
</dbReference>
<dbReference type="RefSeq" id="WP_094550563.1">
    <property type="nucleotide sequence ID" value="NZ_MQWB01000001.1"/>
</dbReference>
<dbReference type="Gene3D" id="1.10.10.60">
    <property type="entry name" value="Homeodomain-like"/>
    <property type="match status" value="1"/>
</dbReference>
<evidence type="ECO:0000256" key="3">
    <source>
        <dbReference type="ARBA" id="ARBA00023015"/>
    </source>
</evidence>
<dbReference type="Gene3D" id="1.10.8.60">
    <property type="match status" value="1"/>
</dbReference>
<comment type="caution">
    <text evidence="6">The sequence shown here is derived from an EMBL/GenBank/DDBJ whole genome shotgun (WGS) entry which is preliminary data.</text>
</comment>
<dbReference type="PANTHER" id="PTHR32071">
    <property type="entry name" value="TRANSCRIPTIONAL REGULATORY PROTEIN"/>
    <property type="match status" value="1"/>
</dbReference>
<dbReference type="Proteomes" id="UP000216446">
    <property type="component" value="Unassembled WGS sequence"/>
</dbReference>
<keyword evidence="4" id="KW-0804">Transcription</keyword>
<keyword evidence="1" id="KW-0547">Nucleotide-binding</keyword>
<dbReference type="PROSITE" id="PS00688">
    <property type="entry name" value="SIGMA54_INTERACT_3"/>
    <property type="match status" value="1"/>
</dbReference>
<dbReference type="InterPro" id="IPR002197">
    <property type="entry name" value="HTH_Fis"/>
</dbReference>
<gene>
    <name evidence="6" type="ORF">BSZ36_15565</name>
</gene>
<name>A0A259U2L4_9BACT</name>
<evidence type="ECO:0000313" key="6">
    <source>
        <dbReference type="EMBL" id="OZC04275.1"/>
    </source>
</evidence>
<dbReference type="Pfam" id="PF25601">
    <property type="entry name" value="AAA_lid_14"/>
    <property type="match status" value="1"/>
</dbReference>
<reference evidence="6 7" key="1">
    <citation type="submission" date="2016-11" db="EMBL/GenBank/DDBJ databases">
        <title>Study of marine rhodopsin-containing bacteria.</title>
        <authorList>
            <person name="Yoshizawa S."/>
            <person name="Kumagai Y."/>
            <person name="Kogure K."/>
        </authorList>
    </citation>
    <scope>NUCLEOTIDE SEQUENCE [LARGE SCALE GENOMIC DNA]</scope>
    <source>
        <strain evidence="6 7">SG-29</strain>
    </source>
</reference>
<evidence type="ECO:0000256" key="2">
    <source>
        <dbReference type="ARBA" id="ARBA00022840"/>
    </source>
</evidence>
<dbReference type="InterPro" id="IPR002078">
    <property type="entry name" value="Sigma_54_int"/>
</dbReference>
<dbReference type="InterPro" id="IPR025944">
    <property type="entry name" value="Sigma_54_int_dom_CS"/>
</dbReference>
<accession>A0A259U2L4</accession>
<dbReference type="EMBL" id="MQWB01000001">
    <property type="protein sequence ID" value="OZC04275.1"/>
    <property type="molecule type" value="Genomic_DNA"/>
</dbReference>
<dbReference type="Pfam" id="PF02954">
    <property type="entry name" value="HTH_8"/>
    <property type="match status" value="1"/>
</dbReference>
<keyword evidence="3" id="KW-0805">Transcription regulation</keyword>
<dbReference type="SUPFAM" id="SSF52540">
    <property type="entry name" value="P-loop containing nucleoside triphosphate hydrolases"/>
    <property type="match status" value="1"/>
</dbReference>
<dbReference type="Pfam" id="PF00158">
    <property type="entry name" value="Sigma54_activat"/>
    <property type="match status" value="1"/>
</dbReference>
<feature type="domain" description="Sigma-54 factor interaction" evidence="5">
    <location>
        <begin position="12"/>
        <end position="241"/>
    </location>
</feature>
<dbReference type="InterPro" id="IPR027417">
    <property type="entry name" value="P-loop_NTPase"/>
</dbReference>